<comment type="caution">
    <text evidence="1">The sequence shown here is derived from an EMBL/GenBank/DDBJ whole genome shotgun (WGS) entry which is preliminary data.</text>
</comment>
<keyword evidence="2" id="KW-1185">Reference proteome</keyword>
<protein>
    <submittedName>
        <fullName evidence="1">Uncharacterized protein</fullName>
    </submittedName>
</protein>
<dbReference type="Proteomes" id="UP001224122">
    <property type="component" value="Unassembled WGS sequence"/>
</dbReference>
<organism evidence="1 2">
    <name type="scientific">Neobacillus ginsengisoli</name>
    <dbReference type="NCBI Taxonomy" id="904295"/>
    <lineage>
        <taxon>Bacteria</taxon>
        <taxon>Bacillati</taxon>
        <taxon>Bacillota</taxon>
        <taxon>Bacilli</taxon>
        <taxon>Bacillales</taxon>
        <taxon>Bacillaceae</taxon>
        <taxon>Neobacillus</taxon>
    </lineage>
</organism>
<proteinExistence type="predicted"/>
<sequence>MNENFFANYKNFVVIPMEIQKVGNESFDPKDYSSYYILTVSLYDSLLSNWKDANKYEIDVKKSIDKVLDEFNKKQKGTNHLQLLEFENDKSYFVMALSCKNKIENPEANGRISNYIEKLISNPFYIGQSWYKLIGHKGRIERKLFCFSFKEYTI</sequence>
<reference evidence="1 2" key="1">
    <citation type="submission" date="2023-07" db="EMBL/GenBank/DDBJ databases">
        <title>Genomic Encyclopedia of Type Strains, Phase IV (KMG-IV): sequencing the most valuable type-strain genomes for metagenomic binning, comparative biology and taxonomic classification.</title>
        <authorList>
            <person name="Goeker M."/>
        </authorList>
    </citation>
    <scope>NUCLEOTIDE SEQUENCE [LARGE SCALE GENOMIC DNA]</scope>
    <source>
        <strain evidence="1 2">DSM 27594</strain>
    </source>
</reference>
<dbReference type="EMBL" id="JAUSTW010000002">
    <property type="protein sequence ID" value="MDQ0198669.1"/>
    <property type="molecule type" value="Genomic_DNA"/>
</dbReference>
<evidence type="ECO:0000313" key="2">
    <source>
        <dbReference type="Proteomes" id="UP001224122"/>
    </source>
</evidence>
<dbReference type="RefSeq" id="WP_307406703.1">
    <property type="nucleotide sequence ID" value="NZ_JAUSTW010000002.1"/>
</dbReference>
<gene>
    <name evidence="1" type="ORF">J2S10_001810</name>
</gene>
<accession>A0ABT9XT19</accession>
<evidence type="ECO:0000313" key="1">
    <source>
        <dbReference type="EMBL" id="MDQ0198669.1"/>
    </source>
</evidence>
<name>A0ABT9XT19_9BACI</name>